<evidence type="ECO:0000256" key="3">
    <source>
        <dbReference type="ARBA" id="ARBA00013109"/>
    </source>
</evidence>
<keyword evidence="4 9" id="KW-0456">Lyase</keyword>
<comment type="catalytic activity">
    <reaction evidence="8 9">
        <text>hydroxymethylbilane = uroporphyrinogen III + H2O</text>
        <dbReference type="Rhea" id="RHEA:18965"/>
        <dbReference type="ChEBI" id="CHEBI:15377"/>
        <dbReference type="ChEBI" id="CHEBI:57308"/>
        <dbReference type="ChEBI" id="CHEBI:57845"/>
        <dbReference type="EC" id="4.2.1.75"/>
    </reaction>
</comment>
<keyword evidence="5 9" id="KW-0627">Porphyrin biosynthesis</keyword>
<evidence type="ECO:0000259" key="10">
    <source>
        <dbReference type="Pfam" id="PF02602"/>
    </source>
</evidence>
<evidence type="ECO:0000313" key="11">
    <source>
        <dbReference type="EMBL" id="MBB6448335.1"/>
    </source>
</evidence>
<protein>
    <recommendedName>
        <fullName evidence="7 9">Uroporphyrinogen-III synthase</fullName>
        <ecNumber evidence="3 9">4.2.1.75</ecNumber>
    </recommendedName>
</protein>
<comment type="function">
    <text evidence="6 9">Catalyzes cyclization of the linear tetrapyrrole, hydroxymethylbilane, to the macrocyclic uroporphyrinogen III.</text>
</comment>
<dbReference type="RefSeq" id="WP_184402342.1">
    <property type="nucleotide sequence ID" value="NZ_JACHHJ010000001.1"/>
</dbReference>
<evidence type="ECO:0000256" key="2">
    <source>
        <dbReference type="ARBA" id="ARBA00008133"/>
    </source>
</evidence>
<comment type="caution">
    <text evidence="11">The sequence shown here is derived from an EMBL/GenBank/DDBJ whole genome shotgun (WGS) entry which is preliminary data.</text>
</comment>
<name>A0A841PWS4_9BACL</name>
<dbReference type="CDD" id="cd06578">
    <property type="entry name" value="HemD"/>
    <property type="match status" value="1"/>
</dbReference>
<organism evidence="11 12">
    <name type="scientific">Geomicrobium halophilum</name>
    <dbReference type="NCBI Taxonomy" id="549000"/>
    <lineage>
        <taxon>Bacteria</taxon>
        <taxon>Bacillati</taxon>
        <taxon>Bacillota</taxon>
        <taxon>Bacilli</taxon>
        <taxon>Bacillales</taxon>
        <taxon>Geomicrobium</taxon>
    </lineage>
</organism>
<dbReference type="InterPro" id="IPR036108">
    <property type="entry name" value="4pyrrol_syn_uPrphyn_synt_sf"/>
</dbReference>
<evidence type="ECO:0000256" key="4">
    <source>
        <dbReference type="ARBA" id="ARBA00023239"/>
    </source>
</evidence>
<dbReference type="InterPro" id="IPR039793">
    <property type="entry name" value="UROS/Hem4"/>
</dbReference>
<dbReference type="GO" id="GO:0006782">
    <property type="term" value="P:protoporphyrinogen IX biosynthetic process"/>
    <property type="evidence" value="ECO:0007669"/>
    <property type="project" value="UniProtKB-UniRule"/>
</dbReference>
<dbReference type="EC" id="4.2.1.75" evidence="3 9"/>
<proteinExistence type="inferred from homology"/>
<dbReference type="UniPathway" id="UPA00251">
    <property type="reaction ID" value="UER00320"/>
</dbReference>
<keyword evidence="12" id="KW-1185">Reference proteome</keyword>
<dbReference type="Pfam" id="PF02602">
    <property type="entry name" value="HEM4"/>
    <property type="match status" value="1"/>
</dbReference>
<evidence type="ECO:0000256" key="6">
    <source>
        <dbReference type="ARBA" id="ARBA00037589"/>
    </source>
</evidence>
<gene>
    <name evidence="11" type="ORF">HNR44_000284</name>
</gene>
<dbReference type="Proteomes" id="UP000568839">
    <property type="component" value="Unassembled WGS sequence"/>
</dbReference>
<dbReference type="EMBL" id="JACHHJ010000001">
    <property type="protein sequence ID" value="MBB6448335.1"/>
    <property type="molecule type" value="Genomic_DNA"/>
</dbReference>
<evidence type="ECO:0000256" key="1">
    <source>
        <dbReference type="ARBA" id="ARBA00004772"/>
    </source>
</evidence>
<dbReference type="PANTHER" id="PTHR38042:SF1">
    <property type="entry name" value="UROPORPHYRINOGEN-III SYNTHASE, CHLOROPLASTIC"/>
    <property type="match status" value="1"/>
</dbReference>
<comment type="similarity">
    <text evidence="2 9">Belongs to the uroporphyrinogen-III synthase family.</text>
</comment>
<dbReference type="SUPFAM" id="SSF69618">
    <property type="entry name" value="HemD-like"/>
    <property type="match status" value="1"/>
</dbReference>
<sequence length="248" mass="26767">MPARSSIALVTRAKTDQGAEDPLVKELQALEVPVKHIPLVKQQALDSYKKIPSAKEANWLVFTSATAIHYFHALMETSEWITSDMRVAAVGPKTAEAAKAAGYSVDVIPDHPYTAEALAEVLSVKINIGDTVVLPKSKQARPVLAEFLRRQGANVFEAAIYETTPKIESAPDLDKFLMLYPSAVITFASPSSVQAFTAMQTNTSKVQALCIGSITAEAARSAGFSWVQAASTHTFADLAKLTSNYVLR</sequence>
<feature type="domain" description="Tetrapyrrole biosynthesis uroporphyrinogen III synthase" evidence="10">
    <location>
        <begin position="23"/>
        <end position="239"/>
    </location>
</feature>
<evidence type="ECO:0000313" key="12">
    <source>
        <dbReference type="Proteomes" id="UP000568839"/>
    </source>
</evidence>
<evidence type="ECO:0000256" key="9">
    <source>
        <dbReference type="RuleBase" id="RU366031"/>
    </source>
</evidence>
<dbReference type="Gene3D" id="3.40.50.10090">
    <property type="match status" value="2"/>
</dbReference>
<dbReference type="GO" id="GO:0004852">
    <property type="term" value="F:uroporphyrinogen-III synthase activity"/>
    <property type="evidence" value="ECO:0007669"/>
    <property type="project" value="UniProtKB-UniRule"/>
</dbReference>
<dbReference type="GO" id="GO:0006780">
    <property type="term" value="P:uroporphyrinogen III biosynthetic process"/>
    <property type="evidence" value="ECO:0007669"/>
    <property type="project" value="UniProtKB-UniRule"/>
</dbReference>
<evidence type="ECO:0000256" key="5">
    <source>
        <dbReference type="ARBA" id="ARBA00023244"/>
    </source>
</evidence>
<accession>A0A841PWS4</accession>
<evidence type="ECO:0000256" key="8">
    <source>
        <dbReference type="ARBA" id="ARBA00048617"/>
    </source>
</evidence>
<evidence type="ECO:0000256" key="7">
    <source>
        <dbReference type="ARBA" id="ARBA00040167"/>
    </source>
</evidence>
<comment type="pathway">
    <text evidence="1 9">Porphyrin-containing compound metabolism; protoporphyrin-IX biosynthesis; coproporphyrinogen-III from 5-aminolevulinate: step 3/4.</text>
</comment>
<dbReference type="InterPro" id="IPR003754">
    <property type="entry name" value="4pyrrol_synth_uPrphyn_synth"/>
</dbReference>
<dbReference type="PANTHER" id="PTHR38042">
    <property type="entry name" value="UROPORPHYRINOGEN-III SYNTHASE, CHLOROPLASTIC"/>
    <property type="match status" value="1"/>
</dbReference>
<reference evidence="11 12" key="1">
    <citation type="submission" date="2020-08" db="EMBL/GenBank/DDBJ databases">
        <title>Genomic Encyclopedia of Type Strains, Phase IV (KMG-IV): sequencing the most valuable type-strain genomes for metagenomic binning, comparative biology and taxonomic classification.</title>
        <authorList>
            <person name="Goeker M."/>
        </authorList>
    </citation>
    <scope>NUCLEOTIDE SEQUENCE [LARGE SCALE GENOMIC DNA]</scope>
    <source>
        <strain evidence="11 12">DSM 21769</strain>
    </source>
</reference>
<dbReference type="AlphaFoldDB" id="A0A841PWS4"/>